<proteinExistence type="predicted"/>
<dbReference type="Proteomes" id="UP000814128">
    <property type="component" value="Unassembled WGS sequence"/>
</dbReference>
<gene>
    <name evidence="1" type="ORF">K488DRAFT_91988</name>
</gene>
<evidence type="ECO:0000313" key="2">
    <source>
        <dbReference type="Proteomes" id="UP000814128"/>
    </source>
</evidence>
<dbReference type="EMBL" id="MU274239">
    <property type="protein sequence ID" value="KAI0026727.1"/>
    <property type="molecule type" value="Genomic_DNA"/>
</dbReference>
<keyword evidence="2" id="KW-1185">Reference proteome</keyword>
<protein>
    <submittedName>
        <fullName evidence="1">Uncharacterized protein</fullName>
    </submittedName>
</protein>
<reference evidence="1" key="2">
    <citation type="journal article" date="2022" name="New Phytol.">
        <title>Evolutionary transition to the ectomycorrhizal habit in the genomes of a hyperdiverse lineage of mushroom-forming fungi.</title>
        <authorList>
            <person name="Looney B."/>
            <person name="Miyauchi S."/>
            <person name="Morin E."/>
            <person name="Drula E."/>
            <person name="Courty P.E."/>
            <person name="Kohler A."/>
            <person name="Kuo A."/>
            <person name="LaButti K."/>
            <person name="Pangilinan J."/>
            <person name="Lipzen A."/>
            <person name="Riley R."/>
            <person name="Andreopoulos W."/>
            <person name="He G."/>
            <person name="Johnson J."/>
            <person name="Nolan M."/>
            <person name="Tritt A."/>
            <person name="Barry K.W."/>
            <person name="Grigoriev I.V."/>
            <person name="Nagy L.G."/>
            <person name="Hibbett D."/>
            <person name="Henrissat B."/>
            <person name="Matheny P.B."/>
            <person name="Labbe J."/>
            <person name="Martin F.M."/>
        </authorList>
    </citation>
    <scope>NUCLEOTIDE SEQUENCE</scope>
    <source>
        <strain evidence="1">EC-137</strain>
    </source>
</reference>
<feature type="non-terminal residue" evidence="1">
    <location>
        <position position="279"/>
    </location>
</feature>
<evidence type="ECO:0000313" key="1">
    <source>
        <dbReference type="EMBL" id="KAI0026727.1"/>
    </source>
</evidence>
<organism evidence="1 2">
    <name type="scientific">Vararia minispora EC-137</name>
    <dbReference type="NCBI Taxonomy" id="1314806"/>
    <lineage>
        <taxon>Eukaryota</taxon>
        <taxon>Fungi</taxon>
        <taxon>Dikarya</taxon>
        <taxon>Basidiomycota</taxon>
        <taxon>Agaricomycotina</taxon>
        <taxon>Agaricomycetes</taxon>
        <taxon>Russulales</taxon>
        <taxon>Lachnocladiaceae</taxon>
        <taxon>Vararia</taxon>
    </lineage>
</organism>
<name>A0ACB8Q4V9_9AGAM</name>
<sequence length="279" mass="30691">MYRNRLGSYKQIPLRVSVAWARRQTTDDLKAQDTLPLLTPGQQSASPAPTAPYGGLADSRSTQLSAASGLPTIKSAPEENTINVSPAVDLPNTEPPLIASAVVDGAQRISDLVNSINTQANFWTTLLNNVNLVAQILDGISQIHPYARMACTVLSAIPKALAQQIERDANVMGLVDDLNKGFKTLREAQGLEERCSDPEQAEIIARIFQQTSECGSFIERYFRNSNFWKRFISNFAGGPDQIVEQYRTALAGLRKDFLEHTAITTKTCVLQITDRLERG</sequence>
<reference evidence="1" key="1">
    <citation type="submission" date="2021-02" db="EMBL/GenBank/DDBJ databases">
        <authorList>
            <consortium name="DOE Joint Genome Institute"/>
            <person name="Ahrendt S."/>
            <person name="Looney B.P."/>
            <person name="Miyauchi S."/>
            <person name="Morin E."/>
            <person name="Drula E."/>
            <person name="Courty P.E."/>
            <person name="Chicoki N."/>
            <person name="Fauchery L."/>
            <person name="Kohler A."/>
            <person name="Kuo A."/>
            <person name="Labutti K."/>
            <person name="Pangilinan J."/>
            <person name="Lipzen A."/>
            <person name="Riley R."/>
            <person name="Andreopoulos W."/>
            <person name="He G."/>
            <person name="Johnson J."/>
            <person name="Barry K.W."/>
            <person name="Grigoriev I.V."/>
            <person name="Nagy L."/>
            <person name="Hibbett D."/>
            <person name="Henrissat B."/>
            <person name="Matheny P.B."/>
            <person name="Labbe J."/>
            <person name="Martin F."/>
        </authorList>
    </citation>
    <scope>NUCLEOTIDE SEQUENCE</scope>
    <source>
        <strain evidence="1">EC-137</strain>
    </source>
</reference>
<comment type="caution">
    <text evidence="1">The sequence shown here is derived from an EMBL/GenBank/DDBJ whole genome shotgun (WGS) entry which is preliminary data.</text>
</comment>
<accession>A0ACB8Q4V9</accession>